<keyword evidence="6" id="KW-1185">Reference proteome</keyword>
<dbReference type="PANTHER" id="PTHR47235:SF1">
    <property type="entry name" value="BLR6548 PROTEIN"/>
    <property type="match status" value="1"/>
</dbReference>
<feature type="domain" description="Leucine-binding protein" evidence="4">
    <location>
        <begin position="45"/>
        <end position="315"/>
    </location>
</feature>
<dbReference type="Pfam" id="PF13458">
    <property type="entry name" value="Peripla_BP_6"/>
    <property type="match status" value="1"/>
</dbReference>
<evidence type="ECO:0000313" key="6">
    <source>
        <dbReference type="Proteomes" id="UP001325479"/>
    </source>
</evidence>
<evidence type="ECO:0000313" key="5">
    <source>
        <dbReference type="EMBL" id="WQD78390.1"/>
    </source>
</evidence>
<dbReference type="InterPro" id="IPR028082">
    <property type="entry name" value="Peripla_BP_I"/>
</dbReference>
<feature type="chain" id="PRO_5047156620" evidence="3">
    <location>
        <begin position="26"/>
        <end position="451"/>
    </location>
</feature>
<accession>A0ABZ0WLZ5</accession>
<dbReference type="PANTHER" id="PTHR47235">
    <property type="entry name" value="BLR6548 PROTEIN"/>
    <property type="match status" value="1"/>
</dbReference>
<keyword evidence="2 3" id="KW-0732">Signal</keyword>
<dbReference type="InterPro" id="IPR028081">
    <property type="entry name" value="Leu-bd"/>
</dbReference>
<evidence type="ECO:0000256" key="1">
    <source>
        <dbReference type="ARBA" id="ARBA00010062"/>
    </source>
</evidence>
<dbReference type="Proteomes" id="UP001325479">
    <property type="component" value="Chromosome"/>
</dbReference>
<evidence type="ECO:0000256" key="3">
    <source>
        <dbReference type="SAM" id="SignalP"/>
    </source>
</evidence>
<feature type="signal peptide" evidence="3">
    <location>
        <begin position="1"/>
        <end position="25"/>
    </location>
</feature>
<reference evidence="5 6" key="1">
    <citation type="submission" date="2023-12" db="EMBL/GenBank/DDBJ databases">
        <title>Genome sequencing and assembly of bacterial species from a model synthetic community.</title>
        <authorList>
            <person name="Hogle S.L."/>
        </authorList>
    </citation>
    <scope>NUCLEOTIDE SEQUENCE [LARGE SCALE GENOMIC DNA]</scope>
    <source>
        <strain evidence="5 6">HAMBI 2494</strain>
    </source>
</reference>
<evidence type="ECO:0000259" key="4">
    <source>
        <dbReference type="Pfam" id="PF13458"/>
    </source>
</evidence>
<comment type="similarity">
    <text evidence="1">Belongs to the leucine-binding protein family.</text>
</comment>
<organism evidence="5 6">
    <name type="scientific">Paraburkholderia kururiensis</name>
    <dbReference type="NCBI Taxonomy" id="984307"/>
    <lineage>
        <taxon>Bacteria</taxon>
        <taxon>Pseudomonadati</taxon>
        <taxon>Pseudomonadota</taxon>
        <taxon>Betaproteobacteria</taxon>
        <taxon>Burkholderiales</taxon>
        <taxon>Burkholderiaceae</taxon>
        <taxon>Paraburkholderia</taxon>
    </lineage>
</organism>
<dbReference type="RefSeq" id="WP_114809532.1">
    <property type="nucleotide sequence ID" value="NZ_CP139965.1"/>
</dbReference>
<dbReference type="EMBL" id="CP139965">
    <property type="protein sequence ID" value="WQD78390.1"/>
    <property type="molecule type" value="Genomic_DNA"/>
</dbReference>
<gene>
    <name evidence="5" type="ORF">U0042_01350</name>
</gene>
<sequence>MFTTRAVLKLTLTSVLALGFAVGAAALTTTPGPDSGKQFLPIASYRVGPYAAVGAQIWAGRIDYLRYINEVEGGINGVKIVWQECETEWTAEKGVECYERFKHGLNGAPVPLYYPNGAPAAYALADRALQDHIPQVTLAYGRTEAADGSVFPYIFPVVLTFYSEASAVVNYIASKEGGLDKLKGKKIVTLYHDSAYGRETIEPLKLLAKQYGFENIQIPFADPGSEQSAQWRQIHQIKPDWVFLRTWGVSSPVAIRTAERFGFPANRIIGDVWASSEEDVRPAGDAAKGYLALTPYPAGASFEIHRRLKKYIIDTGKSDLRDTKNFGSVYYNSGLADAVIEVEAIRTAQAKFGKRPITGEEGQWGLEHLDLDDAKLKQDGAYGLLQNLKLSCADHEGGGAVKVQQWDGQKWNVVSDWVQADRKLLWPLIKVKSAAYAKEKGITPRDCSKES</sequence>
<evidence type="ECO:0000256" key="2">
    <source>
        <dbReference type="ARBA" id="ARBA00022729"/>
    </source>
</evidence>
<dbReference type="Gene3D" id="3.40.50.2300">
    <property type="match status" value="2"/>
</dbReference>
<name>A0ABZ0WLZ5_9BURK</name>
<protein>
    <submittedName>
        <fullName evidence="5">ABC transporter substrate-binding protein</fullName>
    </submittedName>
</protein>
<dbReference type="CDD" id="cd06334">
    <property type="entry name" value="PBP1_ABC_ligand_binding-like"/>
    <property type="match status" value="1"/>
</dbReference>
<dbReference type="SUPFAM" id="SSF53822">
    <property type="entry name" value="Periplasmic binding protein-like I"/>
    <property type="match status" value="1"/>
</dbReference>
<proteinExistence type="inferred from homology"/>